<dbReference type="GO" id="GO:0005634">
    <property type="term" value="C:nucleus"/>
    <property type="evidence" value="ECO:0007669"/>
    <property type="project" value="UniProtKB-SubCell"/>
</dbReference>
<dbReference type="PANTHER" id="PTHR31633:SF1">
    <property type="entry name" value="H_ACA RIBONUCLEOPROTEIN COMPLEX NON-CORE SUBUNIT NAF1"/>
    <property type="match status" value="1"/>
</dbReference>
<evidence type="ECO:0000313" key="11">
    <source>
        <dbReference type="Proteomes" id="UP000634136"/>
    </source>
</evidence>
<feature type="compositionally biased region" description="Basic and acidic residues" evidence="9">
    <location>
        <begin position="9"/>
        <end position="18"/>
    </location>
</feature>
<keyword evidence="8" id="KW-0539">Nucleus</keyword>
<dbReference type="OrthoDB" id="21550at2759"/>
<sequence>MVWFAAEDNDFRSSKDPFETLDPPPPDLSFADSFLDFDSIQQWFEAKSSTDMAVQPHIHHASDPSIQILETNALPQQVLPEPHPKAQVSECENLVDLGSAIEEGMGKINLSVGIQSEVVAEDEGGSSSTSSSSSSSTSSGSSYSSDSSDDDADEEQRRDKKGEGKTEDIDEELEEGEIRDSDGPELVTETAAVDSDDESDVEKKVSWIGMSDDEEEDGNASGRPSWSTNELEALPPVPPVDLTLEPHHQMQPVGVVMSIMGAKVIVEGQDKHCPLDEGSILWMTEIRKPLGLVDEVFGPVKNPYYVVRYNSENEVPAGVCGGASISFVPEFANHVLNNKDVCKKGYDASGSNDESSDSEFSDDEKEDEYRRKHSVTKRGINDKNPANGKNNRRKNDQNPAYRTNYRKKGPVKTGAIPAIPGIGQGPNNADTIAPPCPPPPSVNPYSAANGIQTNGCLPSQPQPALFPNGFPTNGASWFSQNPPSTFQFPVPEIPFQHQFNFNPTQVSLSANMFPGVPQPNIYAQPTYGQEFMGQNQMGFGLNSHPHQQFQPPIRAGEQGVQFNPMQLERNRNMRPSTSIPGNGYGGPVQFHPGAYGGRGRTTFQRGGRSGWRSAK</sequence>
<evidence type="ECO:0000256" key="2">
    <source>
        <dbReference type="ARBA" id="ARBA00009801"/>
    </source>
</evidence>
<dbReference type="GO" id="GO:0000493">
    <property type="term" value="P:box H/ACA snoRNP assembly"/>
    <property type="evidence" value="ECO:0007669"/>
    <property type="project" value="InterPro"/>
</dbReference>
<dbReference type="GO" id="GO:0006364">
    <property type="term" value="P:rRNA processing"/>
    <property type="evidence" value="ECO:0007669"/>
    <property type="project" value="UniProtKB-KW"/>
</dbReference>
<feature type="region of interest" description="Disordered" evidence="9">
    <location>
        <begin position="1"/>
        <end position="23"/>
    </location>
</feature>
<dbReference type="InterPro" id="IPR038664">
    <property type="entry name" value="Gar1/Naf1_Cbf5-bd_sf"/>
</dbReference>
<evidence type="ECO:0000256" key="1">
    <source>
        <dbReference type="ARBA" id="ARBA00004123"/>
    </source>
</evidence>
<comment type="similarity">
    <text evidence="2">Belongs to the NAF1 family.</text>
</comment>
<dbReference type="Proteomes" id="UP000634136">
    <property type="component" value="Unassembled WGS sequence"/>
</dbReference>
<dbReference type="Pfam" id="PF04410">
    <property type="entry name" value="Gar1"/>
    <property type="match status" value="1"/>
</dbReference>
<keyword evidence="11" id="KW-1185">Reference proteome</keyword>
<feature type="region of interest" description="Disordered" evidence="9">
    <location>
        <begin position="208"/>
        <end position="227"/>
    </location>
</feature>
<dbReference type="GO" id="GO:0001522">
    <property type="term" value="P:pseudouridine synthesis"/>
    <property type="evidence" value="ECO:0007669"/>
    <property type="project" value="InterPro"/>
</dbReference>
<evidence type="ECO:0000256" key="3">
    <source>
        <dbReference type="ARBA" id="ARBA00021438"/>
    </source>
</evidence>
<dbReference type="PANTHER" id="PTHR31633">
    <property type="entry name" value="H/ACA RIBONUCLEOPROTEIN COMPLEX NON-CORE SUBUNIT NAF1"/>
    <property type="match status" value="1"/>
</dbReference>
<dbReference type="SUPFAM" id="SSF50447">
    <property type="entry name" value="Translation proteins"/>
    <property type="match status" value="1"/>
</dbReference>
<organism evidence="10 11">
    <name type="scientific">Senna tora</name>
    <dbReference type="NCBI Taxonomy" id="362788"/>
    <lineage>
        <taxon>Eukaryota</taxon>
        <taxon>Viridiplantae</taxon>
        <taxon>Streptophyta</taxon>
        <taxon>Embryophyta</taxon>
        <taxon>Tracheophyta</taxon>
        <taxon>Spermatophyta</taxon>
        <taxon>Magnoliopsida</taxon>
        <taxon>eudicotyledons</taxon>
        <taxon>Gunneridae</taxon>
        <taxon>Pentapetalae</taxon>
        <taxon>rosids</taxon>
        <taxon>fabids</taxon>
        <taxon>Fabales</taxon>
        <taxon>Fabaceae</taxon>
        <taxon>Caesalpinioideae</taxon>
        <taxon>Cassia clade</taxon>
        <taxon>Senna</taxon>
    </lineage>
</organism>
<dbReference type="EMBL" id="JAAIUW010000007">
    <property type="protein sequence ID" value="KAF7823036.1"/>
    <property type="molecule type" value="Genomic_DNA"/>
</dbReference>
<gene>
    <name evidence="10" type="ORF">G2W53_021180</name>
</gene>
<keyword evidence="5" id="KW-0698">rRNA processing</keyword>
<dbReference type="GO" id="GO:0005732">
    <property type="term" value="C:sno(s)RNA-containing ribonucleoprotein complex"/>
    <property type="evidence" value="ECO:0007669"/>
    <property type="project" value="InterPro"/>
</dbReference>
<feature type="compositionally biased region" description="Low complexity" evidence="9">
    <location>
        <begin position="125"/>
        <end position="146"/>
    </location>
</feature>
<keyword evidence="4" id="KW-0690">Ribosome biogenesis</keyword>
<evidence type="ECO:0000313" key="10">
    <source>
        <dbReference type="EMBL" id="KAF7823036.1"/>
    </source>
</evidence>
<feature type="region of interest" description="Disordered" evidence="9">
    <location>
        <begin position="119"/>
        <end position="203"/>
    </location>
</feature>
<feature type="region of interest" description="Disordered" evidence="9">
    <location>
        <begin position="346"/>
        <end position="412"/>
    </location>
</feature>
<comment type="subcellular location">
    <subcellularLocation>
        <location evidence="1">Nucleus</location>
    </subcellularLocation>
</comment>
<evidence type="ECO:0000256" key="4">
    <source>
        <dbReference type="ARBA" id="ARBA00022517"/>
    </source>
</evidence>
<dbReference type="InterPro" id="IPR009000">
    <property type="entry name" value="Transl_B-barrel_sf"/>
</dbReference>
<evidence type="ECO:0000256" key="7">
    <source>
        <dbReference type="ARBA" id="ARBA00022884"/>
    </source>
</evidence>
<reference evidence="10" key="1">
    <citation type="submission" date="2020-09" db="EMBL/GenBank/DDBJ databases">
        <title>Genome-Enabled Discovery of Anthraquinone Biosynthesis in Senna tora.</title>
        <authorList>
            <person name="Kang S.-H."/>
            <person name="Pandey R.P."/>
            <person name="Lee C.-M."/>
            <person name="Sim J.-S."/>
            <person name="Jeong J.-T."/>
            <person name="Choi B.-S."/>
            <person name="Jung M."/>
            <person name="Ginzburg D."/>
            <person name="Zhao K."/>
            <person name="Won S.Y."/>
            <person name="Oh T.-J."/>
            <person name="Yu Y."/>
            <person name="Kim N.-H."/>
            <person name="Lee O.R."/>
            <person name="Lee T.-H."/>
            <person name="Bashyal P."/>
            <person name="Kim T.-S."/>
            <person name="Lee W.-H."/>
            <person name="Kawkins C."/>
            <person name="Kim C.-K."/>
            <person name="Kim J.S."/>
            <person name="Ahn B.O."/>
            <person name="Rhee S.Y."/>
            <person name="Sohng J.K."/>
        </authorList>
    </citation>
    <scope>NUCLEOTIDE SEQUENCE</scope>
    <source>
        <tissue evidence="10">Leaf</tissue>
    </source>
</reference>
<proteinExistence type="inferred from homology"/>
<feature type="compositionally biased region" description="Basic and acidic residues" evidence="9">
    <location>
        <begin position="155"/>
        <end position="167"/>
    </location>
</feature>
<dbReference type="GO" id="GO:0003723">
    <property type="term" value="F:RNA binding"/>
    <property type="evidence" value="ECO:0007669"/>
    <property type="project" value="UniProtKB-KW"/>
</dbReference>
<evidence type="ECO:0000256" key="6">
    <source>
        <dbReference type="ARBA" id="ARBA00022553"/>
    </source>
</evidence>
<accession>A0A834TL40</accession>
<feature type="region of interest" description="Disordered" evidence="9">
    <location>
        <begin position="594"/>
        <end position="615"/>
    </location>
</feature>
<keyword evidence="6" id="KW-0597">Phosphoprotein</keyword>
<evidence type="ECO:0000256" key="9">
    <source>
        <dbReference type="SAM" id="MobiDB-lite"/>
    </source>
</evidence>
<comment type="caution">
    <text evidence="10">The sequence shown here is derived from an EMBL/GenBank/DDBJ whole genome shotgun (WGS) entry which is preliminary data.</text>
</comment>
<protein>
    <recommendedName>
        <fullName evidence="3">H/ACA ribonucleoprotein complex non-core subunit NAF1</fullName>
    </recommendedName>
</protein>
<dbReference type="InterPro" id="IPR007504">
    <property type="entry name" value="H/ACA_rnp_Gar1/Naf1"/>
</dbReference>
<keyword evidence="7" id="KW-0694">RNA-binding</keyword>
<evidence type="ECO:0000256" key="5">
    <source>
        <dbReference type="ARBA" id="ARBA00022552"/>
    </source>
</evidence>
<dbReference type="FunFam" id="2.40.10.230:FF:000002">
    <property type="entry name" value="H/ACA ribonucleoprotein complex non-core subunit NAF1"/>
    <property type="match status" value="1"/>
</dbReference>
<keyword evidence="10" id="KW-0687">Ribonucleoprotein</keyword>
<feature type="compositionally biased region" description="Acidic residues" evidence="9">
    <location>
        <begin position="354"/>
        <end position="366"/>
    </location>
</feature>
<evidence type="ECO:0000256" key="8">
    <source>
        <dbReference type="ARBA" id="ARBA00023242"/>
    </source>
</evidence>
<dbReference type="AlphaFoldDB" id="A0A834TL40"/>
<dbReference type="InterPro" id="IPR040309">
    <property type="entry name" value="Naf1"/>
</dbReference>
<dbReference type="Gene3D" id="2.40.10.230">
    <property type="entry name" value="Probable tRNA pseudouridine synthase domain"/>
    <property type="match status" value="1"/>
</dbReference>
<name>A0A834TL40_9FABA</name>